<dbReference type="InterPro" id="IPR001387">
    <property type="entry name" value="Cro/C1-type_HTH"/>
</dbReference>
<reference evidence="2" key="1">
    <citation type="submission" date="2022-10" db="EMBL/GenBank/DDBJ databases">
        <title>The complete genomes of actinobacterial strains from the NBC collection.</title>
        <authorList>
            <person name="Joergensen T.S."/>
            <person name="Alvarez Arevalo M."/>
            <person name="Sterndorff E.B."/>
            <person name="Faurdal D."/>
            <person name="Vuksanovic O."/>
            <person name="Mourched A.-S."/>
            <person name="Charusanti P."/>
            <person name="Shaw S."/>
            <person name="Blin K."/>
            <person name="Weber T."/>
        </authorList>
    </citation>
    <scope>NUCLEOTIDE SEQUENCE</scope>
    <source>
        <strain evidence="2">NBC_00668</strain>
    </source>
</reference>
<evidence type="ECO:0000313" key="2">
    <source>
        <dbReference type="EMBL" id="WUT87037.1"/>
    </source>
</evidence>
<dbReference type="RefSeq" id="WP_329403941.1">
    <property type="nucleotide sequence ID" value="NZ_CP109019.1"/>
</dbReference>
<proteinExistence type="predicted"/>
<organism evidence="2 3">
    <name type="scientific">Streptomyces melanogenes</name>
    <dbReference type="NCBI Taxonomy" id="67326"/>
    <lineage>
        <taxon>Bacteria</taxon>
        <taxon>Bacillati</taxon>
        <taxon>Actinomycetota</taxon>
        <taxon>Actinomycetes</taxon>
        <taxon>Kitasatosporales</taxon>
        <taxon>Streptomycetaceae</taxon>
        <taxon>Streptomyces</taxon>
    </lineage>
</organism>
<dbReference type="SUPFAM" id="SSF47413">
    <property type="entry name" value="lambda repressor-like DNA-binding domains"/>
    <property type="match status" value="1"/>
</dbReference>
<dbReference type="InterPro" id="IPR010982">
    <property type="entry name" value="Lambda_DNA-bd_dom_sf"/>
</dbReference>
<feature type="domain" description="HTH cro/C1-type" evidence="1">
    <location>
        <begin position="17"/>
        <end position="89"/>
    </location>
</feature>
<protein>
    <submittedName>
        <fullName evidence="2">Helix-turn-helix transcriptional regulator</fullName>
    </submittedName>
</protein>
<sequence length="298" mass="33577">MTLIDPHTPRRTELAAFLRARRERITPEEAGLPNRGRRRTPGLRREEVAELAGVGVVWYTWLEQGRPINPSVQVLDAIARTLRLDSTEHNHLYRLVENPSAPLSASTYPQPAENQVILDALTPLPATITTTRYDVLAFNEAYAALDPAMALLPDSERNVLWHLFTTDERVQPLVDWEREVSFMVAQLRAEFGHRVNDPHWTGFLRQLSAASPRFAAMWARQEVASPTPRRKSFFTVDGDRITVTASSFAAASAPDTKLWIYTPDSPATAQRIEDLIDRYRRRGPADMLTTGLRTGGGR</sequence>
<evidence type="ECO:0000313" key="3">
    <source>
        <dbReference type="Proteomes" id="UP001432060"/>
    </source>
</evidence>
<dbReference type="Pfam" id="PF17765">
    <property type="entry name" value="MLTR_LBD"/>
    <property type="match status" value="1"/>
</dbReference>
<evidence type="ECO:0000259" key="1">
    <source>
        <dbReference type="SMART" id="SM00530"/>
    </source>
</evidence>
<gene>
    <name evidence="2" type="ORF">OG515_34935</name>
</gene>
<dbReference type="EMBL" id="CP109019">
    <property type="protein sequence ID" value="WUT87037.1"/>
    <property type="molecule type" value="Genomic_DNA"/>
</dbReference>
<dbReference type="Pfam" id="PF13560">
    <property type="entry name" value="HTH_31"/>
    <property type="match status" value="1"/>
</dbReference>
<accession>A0ABZ1XWI5</accession>
<dbReference type="Gene3D" id="3.30.450.180">
    <property type="match status" value="1"/>
</dbReference>
<name>A0ABZ1XWI5_9ACTN</name>
<keyword evidence="3" id="KW-1185">Reference proteome</keyword>
<dbReference type="InterPro" id="IPR041413">
    <property type="entry name" value="MLTR_LBD"/>
</dbReference>
<dbReference type="PANTHER" id="PTHR35010:SF2">
    <property type="entry name" value="BLL4672 PROTEIN"/>
    <property type="match status" value="1"/>
</dbReference>
<dbReference type="Proteomes" id="UP001432060">
    <property type="component" value="Chromosome"/>
</dbReference>
<dbReference type="CDD" id="cd00093">
    <property type="entry name" value="HTH_XRE"/>
    <property type="match status" value="1"/>
</dbReference>
<dbReference type="PANTHER" id="PTHR35010">
    <property type="entry name" value="BLL4672 PROTEIN-RELATED"/>
    <property type="match status" value="1"/>
</dbReference>
<dbReference type="Gene3D" id="1.10.260.40">
    <property type="entry name" value="lambda repressor-like DNA-binding domains"/>
    <property type="match status" value="1"/>
</dbReference>
<dbReference type="SMART" id="SM00530">
    <property type="entry name" value="HTH_XRE"/>
    <property type="match status" value="1"/>
</dbReference>